<evidence type="ECO:0000256" key="3">
    <source>
        <dbReference type="ARBA" id="ARBA00023034"/>
    </source>
</evidence>
<dbReference type="SUPFAM" id="SSF48371">
    <property type="entry name" value="ARM repeat"/>
    <property type="match status" value="1"/>
</dbReference>
<dbReference type="InterPro" id="IPR016024">
    <property type="entry name" value="ARM-type_fold"/>
</dbReference>
<name>A0A7N0TS72_KALFE</name>
<dbReference type="EnsemblPlants" id="Kaladp0043s0280.1.v1.1">
    <property type="protein sequence ID" value="Kaladp0043s0280.1.v1.1"/>
    <property type="gene ID" value="Kaladp0043s0280.v1.1"/>
</dbReference>
<dbReference type="Pfam" id="PF01417">
    <property type="entry name" value="ENTH"/>
    <property type="match status" value="1"/>
</dbReference>
<dbReference type="PANTHER" id="PTHR21514:SF0">
    <property type="entry name" value="AP-4 COMPLEX ACCESSORY SUBUNIT TEPSIN"/>
    <property type="match status" value="1"/>
</dbReference>
<sequence length="699" mass="77547">MDSSRRAVESYWRSRMIDAATSDEDKVTPVYKLEEICELLRSSHVSIVKEISEFVLKRLDHKSPIVKQKALRLIKYSVSKAGVEFRREMQRHSVAIRQLFHYKGHPDPLKGDAPNKAVRDMAHEAISALFAAEDDKPAPTEGLTRRIEGFGNTSYDRPSEDKKSFLSEVVDFGSASIKQGLSSFTQTHMSKQNDVSNYKSPHLRRSLTTDNYRPDSYEPSEFNRDEQGSYRMSKNDINGPWGQDSNQLKTEITNSESSSQHSKTREERLLETIVSSGGVRLQPTRDAIQVFLVEASKLNMIALSHAIEGKLASPSWQIRVKAVCVLDSILRRKDDDQFSTVASYFEDNIDVVVQCSESPQASLREKARKVLTLLNGSEITKTTTFTEKQLKVETTNSQLPDLIETDYIDPFHEREEPRDENHRHDEKSSAPFIDDLFGGSPVKDISSSDEKTADDPFADVSFHTNEGKNNANDLFQGMTIGETSVDGEASSHSSGVFDIFGSNLDGKKEEVTLKRDVLDLMADLSFNEKESVKKQSAISTGTTPEDIFSSFSNSKPSNQIPSVAFNNFLGSQAASTNLDNSIPIAPVMYGMPPGVMFNQPIPSQMMNYGAMGNLLAQQQQLLATMANFQQLGNMGSQHPVGGLSGGPMDGGYNSALPDIFHAKNQAPITLMGNSKKEDTKAFDFITEHVAAARGPKRVL</sequence>
<dbReference type="Gramene" id="Kaladp0043s0280.1.v1.1">
    <property type="protein sequence ID" value="Kaladp0043s0280.1.v1.1"/>
    <property type="gene ID" value="Kaladp0043s0280.v1.1"/>
</dbReference>
<dbReference type="InterPro" id="IPR002014">
    <property type="entry name" value="VHS_dom"/>
</dbReference>
<keyword evidence="3" id="KW-0333">Golgi apparatus</keyword>
<accession>A0A7N0TS72</accession>
<organism evidence="7 8">
    <name type="scientific">Kalanchoe fedtschenkoi</name>
    <name type="common">Lavender scallops</name>
    <name type="synonym">South American air plant</name>
    <dbReference type="NCBI Taxonomy" id="63787"/>
    <lineage>
        <taxon>Eukaryota</taxon>
        <taxon>Viridiplantae</taxon>
        <taxon>Streptophyta</taxon>
        <taxon>Embryophyta</taxon>
        <taxon>Tracheophyta</taxon>
        <taxon>Spermatophyta</taxon>
        <taxon>Magnoliopsida</taxon>
        <taxon>eudicotyledons</taxon>
        <taxon>Gunneridae</taxon>
        <taxon>Pentapetalae</taxon>
        <taxon>Saxifragales</taxon>
        <taxon>Crassulaceae</taxon>
        <taxon>Kalanchoe</taxon>
    </lineage>
</organism>
<dbReference type="Gene3D" id="1.25.40.90">
    <property type="match status" value="1"/>
</dbReference>
<evidence type="ECO:0000256" key="2">
    <source>
        <dbReference type="ARBA" id="ARBA00004601"/>
    </source>
</evidence>
<dbReference type="SMART" id="SM00288">
    <property type="entry name" value="VHS"/>
    <property type="match status" value="1"/>
</dbReference>
<dbReference type="OMA" id="TRMEMSN"/>
<feature type="compositionally biased region" description="Polar residues" evidence="5">
    <location>
        <begin position="462"/>
        <end position="471"/>
    </location>
</feature>
<dbReference type="GO" id="GO:0030136">
    <property type="term" value="C:clathrin-coated vesicle"/>
    <property type="evidence" value="ECO:0007669"/>
    <property type="project" value="UniProtKB-SubCell"/>
</dbReference>
<comment type="subcellular location">
    <subcellularLocation>
        <location evidence="1">Cytoplasmic vesicle</location>
        <location evidence="1">Clathrin-coated vesicle</location>
    </subcellularLocation>
    <subcellularLocation>
        <location evidence="2">Golgi apparatus</location>
        <location evidence="2">trans-Golgi network</location>
    </subcellularLocation>
</comment>
<evidence type="ECO:0000313" key="7">
    <source>
        <dbReference type="EnsemblPlants" id="Kaladp0043s0280.1.v1.1"/>
    </source>
</evidence>
<evidence type="ECO:0000256" key="4">
    <source>
        <dbReference type="ARBA" id="ARBA00023329"/>
    </source>
</evidence>
<protein>
    <recommendedName>
        <fullName evidence="6">VHS domain-containing protein</fullName>
    </recommendedName>
</protein>
<dbReference type="InterPro" id="IPR008942">
    <property type="entry name" value="ENTH_VHS"/>
</dbReference>
<evidence type="ECO:0000313" key="8">
    <source>
        <dbReference type="Proteomes" id="UP000594263"/>
    </source>
</evidence>
<dbReference type="GO" id="GO:0043130">
    <property type="term" value="F:ubiquitin binding"/>
    <property type="evidence" value="ECO:0007669"/>
    <property type="project" value="InterPro"/>
</dbReference>
<keyword evidence="4" id="KW-0968">Cytoplasmic vesicle</keyword>
<evidence type="ECO:0000256" key="5">
    <source>
        <dbReference type="SAM" id="MobiDB-lite"/>
    </source>
</evidence>
<dbReference type="InterPro" id="IPR013809">
    <property type="entry name" value="ENTH"/>
</dbReference>
<feature type="compositionally biased region" description="Basic and acidic residues" evidence="5">
    <location>
        <begin position="414"/>
        <end position="428"/>
    </location>
</feature>
<feature type="compositionally biased region" description="Polar residues" evidence="5">
    <location>
        <begin position="188"/>
        <end position="199"/>
    </location>
</feature>
<feature type="region of interest" description="Disordered" evidence="5">
    <location>
        <begin position="414"/>
        <end position="471"/>
    </location>
</feature>
<feature type="compositionally biased region" description="Basic and acidic residues" evidence="5">
    <location>
        <begin position="212"/>
        <end position="228"/>
    </location>
</feature>
<evidence type="ECO:0000259" key="6">
    <source>
        <dbReference type="PROSITE" id="PS50179"/>
    </source>
</evidence>
<feature type="region of interest" description="Disordered" evidence="5">
    <location>
        <begin position="188"/>
        <end position="266"/>
    </location>
</feature>
<dbReference type="PANTHER" id="PTHR21514">
    <property type="entry name" value="AP-4 COMPLEX ACCESSORY SUBUNIT TEPSIN"/>
    <property type="match status" value="1"/>
</dbReference>
<dbReference type="CDD" id="cd03572">
    <property type="entry name" value="ENTH_like_Tepsin"/>
    <property type="match status" value="1"/>
</dbReference>
<dbReference type="GO" id="GO:0032588">
    <property type="term" value="C:trans-Golgi network membrane"/>
    <property type="evidence" value="ECO:0007669"/>
    <property type="project" value="TreeGrafter"/>
</dbReference>
<proteinExistence type="predicted"/>
<dbReference type="AlphaFoldDB" id="A0A7N0TS72"/>
<feature type="compositionally biased region" description="Polar residues" evidence="5">
    <location>
        <begin position="243"/>
        <end position="261"/>
    </location>
</feature>
<feature type="domain" description="VHS" evidence="6">
    <location>
        <begin position="20"/>
        <end position="89"/>
    </location>
</feature>
<keyword evidence="8" id="KW-1185">Reference proteome</keyword>
<dbReference type="GO" id="GO:0035091">
    <property type="term" value="F:phosphatidylinositol binding"/>
    <property type="evidence" value="ECO:0007669"/>
    <property type="project" value="InterPro"/>
</dbReference>
<dbReference type="PROSITE" id="PS50179">
    <property type="entry name" value="VHS"/>
    <property type="match status" value="1"/>
</dbReference>
<reference evidence="7" key="1">
    <citation type="submission" date="2021-01" db="UniProtKB">
        <authorList>
            <consortium name="EnsemblPlants"/>
        </authorList>
    </citation>
    <scope>IDENTIFICATION</scope>
</reference>
<dbReference type="Proteomes" id="UP000594263">
    <property type="component" value="Unplaced"/>
</dbReference>
<dbReference type="InterPro" id="IPR039273">
    <property type="entry name" value="TEPSIN"/>
</dbReference>
<evidence type="ECO:0000256" key="1">
    <source>
        <dbReference type="ARBA" id="ARBA00004132"/>
    </source>
</evidence>
<dbReference type="InterPro" id="IPR035802">
    <property type="entry name" value="ENTH/VHS_tepsin"/>
</dbReference>